<dbReference type="AlphaFoldDB" id="A0A1I7HNG1"/>
<dbReference type="STRING" id="1224947.SAMN05216480_11073"/>
<organism evidence="3 4">
    <name type="scientific">Pustulibacterium marinum</name>
    <dbReference type="NCBI Taxonomy" id="1224947"/>
    <lineage>
        <taxon>Bacteria</taxon>
        <taxon>Pseudomonadati</taxon>
        <taxon>Bacteroidota</taxon>
        <taxon>Flavobacteriia</taxon>
        <taxon>Flavobacteriales</taxon>
        <taxon>Flavobacteriaceae</taxon>
        <taxon>Pustulibacterium</taxon>
    </lineage>
</organism>
<feature type="domain" description="C4-type zinc ribbon" evidence="2">
    <location>
        <begin position="208"/>
        <end position="239"/>
    </location>
</feature>
<dbReference type="Proteomes" id="UP000199138">
    <property type="component" value="Unassembled WGS sequence"/>
</dbReference>
<feature type="coiled-coil region" evidence="1">
    <location>
        <begin position="40"/>
        <end position="178"/>
    </location>
</feature>
<accession>A0A1I7HNG1</accession>
<evidence type="ECO:0000259" key="2">
    <source>
        <dbReference type="Pfam" id="PF02591"/>
    </source>
</evidence>
<dbReference type="OrthoDB" id="9795058at2"/>
<dbReference type="InterPro" id="IPR052376">
    <property type="entry name" value="Oxidative_Scav/Glycosyltrans"/>
</dbReference>
<dbReference type="EMBL" id="FPBK01000010">
    <property type="protein sequence ID" value="SFU62277.1"/>
    <property type="molecule type" value="Genomic_DNA"/>
</dbReference>
<name>A0A1I7HNG1_9FLAO</name>
<keyword evidence="1" id="KW-0175">Coiled coil</keyword>
<evidence type="ECO:0000256" key="1">
    <source>
        <dbReference type="SAM" id="Coils"/>
    </source>
</evidence>
<dbReference type="RefSeq" id="WP_093025583.1">
    <property type="nucleotide sequence ID" value="NZ_FPBK01000010.1"/>
</dbReference>
<dbReference type="PANTHER" id="PTHR39082">
    <property type="entry name" value="PHOSPHOLIPASE C-BETA-2-RELATED"/>
    <property type="match status" value="1"/>
</dbReference>
<proteinExistence type="predicted"/>
<sequence length="259" mass="30086">MTKKTEVTVEEKLRALYDLQLIDSRIDEIRNMRGELPLEVEDLEDEVEGLKTRMQKLTGELDDLNDQIGNRKNLIEEAKTLIKKYSEQQKNVRNNREYNSITKEIEYQELEIQLAEKHIREFKAQIEQKKEVISKTKERLGDRESHLKHKKEELDSILAETEKEEKALFDKSEEYAEQIDDRLVKAYKRIRGSVKNGLAVVSIERGASGGSFFTIPPQIQMEIAARKKIITDEHSGRILVDPALADEEKDKMDQLFASI</sequence>
<protein>
    <recommendedName>
        <fullName evidence="2">C4-type zinc ribbon domain-containing protein</fullName>
    </recommendedName>
</protein>
<dbReference type="Pfam" id="PF02591">
    <property type="entry name" value="Zn_ribbon_9"/>
    <property type="match status" value="1"/>
</dbReference>
<gene>
    <name evidence="3" type="ORF">SAMN05216480_11073</name>
</gene>
<evidence type="ECO:0000313" key="4">
    <source>
        <dbReference type="Proteomes" id="UP000199138"/>
    </source>
</evidence>
<keyword evidence="4" id="KW-1185">Reference proteome</keyword>
<dbReference type="Gene3D" id="1.10.287.1490">
    <property type="match status" value="1"/>
</dbReference>
<reference evidence="3 4" key="1">
    <citation type="submission" date="2016-10" db="EMBL/GenBank/DDBJ databases">
        <authorList>
            <person name="de Groot N.N."/>
        </authorList>
    </citation>
    <scope>NUCLEOTIDE SEQUENCE [LARGE SCALE GENOMIC DNA]</scope>
    <source>
        <strain evidence="3 4">CGMCC 1.12333</strain>
    </source>
</reference>
<evidence type="ECO:0000313" key="3">
    <source>
        <dbReference type="EMBL" id="SFU62277.1"/>
    </source>
</evidence>
<dbReference type="InterPro" id="IPR003743">
    <property type="entry name" value="Zf-RING_7"/>
</dbReference>
<dbReference type="PANTHER" id="PTHR39082:SF1">
    <property type="entry name" value="SCAVENGER RECEPTOR CLASS A MEMBER 3"/>
    <property type="match status" value="1"/>
</dbReference>